<dbReference type="GO" id="GO:0004045">
    <property type="term" value="F:peptidyl-tRNA hydrolase activity"/>
    <property type="evidence" value="ECO:0007669"/>
    <property type="project" value="UniProtKB-UniRule"/>
</dbReference>
<feature type="active site" description="Proton acceptor" evidence="8">
    <location>
        <position position="19"/>
    </location>
</feature>
<dbReference type="AlphaFoldDB" id="A0A326TVQ4"/>
<gene>
    <name evidence="8" type="primary">pth</name>
    <name evidence="12" type="ORF">EI42_05768</name>
</gene>
<sequence>MKLIVGLGNPGDQYTRTRHNVGFRVVDILASQHQLRWERKGKAMIAQTTLATEKVVLVKPITFMNNSGEAVADLVRWYKLQPQDVLVIYDELDLPPGRIRLKTGGSSAGHNGIKSIIRYLHTDQFPRVRVGIGHPANTHMRGVDYVLGIPTRDELTQLSEAEDRAAELIPFILEKGVEAAMNTVNADPEALRKAEERRRLQQERRQRQLREQQSPAEEEMTPGQ</sequence>
<dbReference type="Proteomes" id="UP000248806">
    <property type="component" value="Unassembled WGS sequence"/>
</dbReference>
<dbReference type="EMBL" id="QKUF01000038">
    <property type="protein sequence ID" value="PZW21006.1"/>
    <property type="molecule type" value="Genomic_DNA"/>
</dbReference>
<dbReference type="NCBIfam" id="TIGR00447">
    <property type="entry name" value="pth"/>
    <property type="match status" value="1"/>
</dbReference>
<comment type="subcellular location">
    <subcellularLocation>
        <location evidence="8">Cytoplasm</location>
    </subcellularLocation>
</comment>
<reference evidence="12 13" key="1">
    <citation type="submission" date="2018-06" db="EMBL/GenBank/DDBJ databases">
        <title>Genomic Encyclopedia of Archaeal and Bacterial Type Strains, Phase II (KMG-II): from individual species to whole genera.</title>
        <authorList>
            <person name="Goeker M."/>
        </authorList>
    </citation>
    <scope>NUCLEOTIDE SEQUENCE [LARGE SCALE GENOMIC DNA]</scope>
    <source>
        <strain evidence="12 13">ATCC BAA-1881</strain>
    </source>
</reference>
<feature type="site" description="Discriminates between blocked and unblocked aminoacyl-tRNA" evidence="8">
    <location>
        <position position="9"/>
    </location>
</feature>
<comment type="subunit">
    <text evidence="8">Monomer.</text>
</comment>
<comment type="caution">
    <text evidence="12">The sequence shown here is derived from an EMBL/GenBank/DDBJ whole genome shotgun (WGS) entry which is preliminary data.</text>
</comment>
<dbReference type="PROSITE" id="PS01195">
    <property type="entry name" value="PEPT_TRNA_HYDROL_1"/>
    <property type="match status" value="1"/>
</dbReference>
<feature type="site" description="Stabilizes the basic form of H active site to accept a proton" evidence="8">
    <location>
        <position position="90"/>
    </location>
</feature>
<feature type="region of interest" description="Disordered" evidence="11">
    <location>
        <begin position="186"/>
        <end position="224"/>
    </location>
</feature>
<evidence type="ECO:0000256" key="7">
    <source>
        <dbReference type="ARBA" id="ARBA00050038"/>
    </source>
</evidence>
<evidence type="ECO:0000313" key="12">
    <source>
        <dbReference type="EMBL" id="PZW21006.1"/>
    </source>
</evidence>
<dbReference type="EC" id="3.1.1.29" evidence="1 8"/>
<evidence type="ECO:0000256" key="11">
    <source>
        <dbReference type="SAM" id="MobiDB-lite"/>
    </source>
</evidence>
<dbReference type="Gene3D" id="3.40.50.1470">
    <property type="entry name" value="Peptidyl-tRNA hydrolase"/>
    <property type="match status" value="1"/>
</dbReference>
<evidence type="ECO:0000256" key="8">
    <source>
        <dbReference type="HAMAP-Rule" id="MF_00083"/>
    </source>
</evidence>
<keyword evidence="2 8" id="KW-0820">tRNA-binding</keyword>
<feature type="binding site" evidence="8">
    <location>
        <position position="63"/>
    </location>
    <ligand>
        <name>tRNA</name>
        <dbReference type="ChEBI" id="CHEBI:17843"/>
    </ligand>
</feature>
<dbReference type="CDD" id="cd00462">
    <property type="entry name" value="PTH"/>
    <property type="match status" value="1"/>
</dbReference>
<dbReference type="InterPro" id="IPR036416">
    <property type="entry name" value="Pept_tRNA_hydro_sf"/>
</dbReference>
<dbReference type="Pfam" id="PF01195">
    <property type="entry name" value="Pept_tRNA_hydro"/>
    <property type="match status" value="1"/>
</dbReference>
<organism evidence="12 13">
    <name type="scientific">Thermosporothrix hazakensis</name>
    <dbReference type="NCBI Taxonomy" id="644383"/>
    <lineage>
        <taxon>Bacteria</taxon>
        <taxon>Bacillati</taxon>
        <taxon>Chloroflexota</taxon>
        <taxon>Ktedonobacteria</taxon>
        <taxon>Ktedonobacterales</taxon>
        <taxon>Thermosporotrichaceae</taxon>
        <taxon>Thermosporothrix</taxon>
    </lineage>
</organism>
<dbReference type="InterPro" id="IPR001328">
    <property type="entry name" value="Pept_tRNA_hydro"/>
</dbReference>
<dbReference type="PANTHER" id="PTHR17224">
    <property type="entry name" value="PEPTIDYL-TRNA HYDROLASE"/>
    <property type="match status" value="1"/>
</dbReference>
<keyword evidence="4 8" id="KW-0694">RNA-binding</keyword>
<evidence type="ECO:0000256" key="1">
    <source>
        <dbReference type="ARBA" id="ARBA00013260"/>
    </source>
</evidence>
<name>A0A326TVQ4_THEHA</name>
<dbReference type="InterPro" id="IPR018171">
    <property type="entry name" value="Pept_tRNA_hydro_CS"/>
</dbReference>
<feature type="binding site" evidence="8">
    <location>
        <position position="111"/>
    </location>
    <ligand>
        <name>tRNA</name>
        <dbReference type="ChEBI" id="CHEBI:17843"/>
    </ligand>
</feature>
<dbReference type="SUPFAM" id="SSF53178">
    <property type="entry name" value="Peptidyl-tRNA hydrolase-like"/>
    <property type="match status" value="1"/>
</dbReference>
<evidence type="ECO:0000256" key="10">
    <source>
        <dbReference type="RuleBase" id="RU004320"/>
    </source>
</evidence>
<dbReference type="GO" id="GO:0005737">
    <property type="term" value="C:cytoplasm"/>
    <property type="evidence" value="ECO:0007669"/>
    <property type="project" value="UniProtKB-SubCell"/>
</dbReference>
<keyword evidence="8" id="KW-0963">Cytoplasm</keyword>
<feature type="compositionally biased region" description="Basic and acidic residues" evidence="11">
    <location>
        <begin position="189"/>
        <end position="210"/>
    </location>
</feature>
<proteinExistence type="inferred from homology"/>
<dbReference type="RefSeq" id="WP_111326005.1">
    <property type="nucleotide sequence ID" value="NZ_BIFX01000001.1"/>
</dbReference>
<evidence type="ECO:0000256" key="6">
    <source>
        <dbReference type="ARBA" id="ARBA00048707"/>
    </source>
</evidence>
<accession>A0A326TVQ4</accession>
<evidence type="ECO:0000256" key="4">
    <source>
        <dbReference type="ARBA" id="ARBA00022884"/>
    </source>
</evidence>
<dbReference type="PROSITE" id="PS01196">
    <property type="entry name" value="PEPT_TRNA_HYDROL_2"/>
    <property type="match status" value="1"/>
</dbReference>
<evidence type="ECO:0000256" key="2">
    <source>
        <dbReference type="ARBA" id="ARBA00022555"/>
    </source>
</evidence>
<protein>
    <recommendedName>
        <fullName evidence="7 8">Peptidyl-tRNA hydrolase</fullName>
        <shortName evidence="8">Pth</shortName>
        <ecNumber evidence="1 8">3.1.1.29</ecNumber>
    </recommendedName>
</protein>
<dbReference type="PANTHER" id="PTHR17224:SF1">
    <property type="entry name" value="PEPTIDYL-TRNA HYDROLASE"/>
    <property type="match status" value="1"/>
</dbReference>
<comment type="catalytic activity">
    <reaction evidence="6 8 9">
        <text>an N-acyl-L-alpha-aminoacyl-tRNA + H2O = an N-acyl-L-amino acid + a tRNA + H(+)</text>
        <dbReference type="Rhea" id="RHEA:54448"/>
        <dbReference type="Rhea" id="RHEA-COMP:10123"/>
        <dbReference type="Rhea" id="RHEA-COMP:13883"/>
        <dbReference type="ChEBI" id="CHEBI:15377"/>
        <dbReference type="ChEBI" id="CHEBI:15378"/>
        <dbReference type="ChEBI" id="CHEBI:59874"/>
        <dbReference type="ChEBI" id="CHEBI:78442"/>
        <dbReference type="ChEBI" id="CHEBI:138191"/>
        <dbReference type="EC" id="3.1.1.29"/>
    </reaction>
</comment>
<keyword evidence="13" id="KW-1185">Reference proteome</keyword>
<evidence type="ECO:0000256" key="5">
    <source>
        <dbReference type="ARBA" id="ARBA00038063"/>
    </source>
</evidence>
<feature type="binding site" evidence="8">
    <location>
        <position position="65"/>
    </location>
    <ligand>
        <name>tRNA</name>
        <dbReference type="ChEBI" id="CHEBI:17843"/>
    </ligand>
</feature>
<comment type="similarity">
    <text evidence="5 8 10">Belongs to the PTH family.</text>
</comment>
<dbReference type="HAMAP" id="MF_00083">
    <property type="entry name" value="Pept_tRNA_hydro_bact"/>
    <property type="match status" value="1"/>
</dbReference>
<dbReference type="GO" id="GO:0006515">
    <property type="term" value="P:protein quality control for misfolded or incompletely synthesized proteins"/>
    <property type="evidence" value="ECO:0007669"/>
    <property type="project" value="UniProtKB-UniRule"/>
</dbReference>
<feature type="binding site" evidence="8">
    <location>
        <position position="14"/>
    </location>
    <ligand>
        <name>tRNA</name>
        <dbReference type="ChEBI" id="CHEBI:17843"/>
    </ligand>
</feature>
<dbReference type="GO" id="GO:0072344">
    <property type="term" value="P:rescue of stalled ribosome"/>
    <property type="evidence" value="ECO:0007669"/>
    <property type="project" value="UniProtKB-UniRule"/>
</dbReference>
<dbReference type="GO" id="GO:0000049">
    <property type="term" value="F:tRNA binding"/>
    <property type="evidence" value="ECO:0007669"/>
    <property type="project" value="UniProtKB-UniRule"/>
</dbReference>
<keyword evidence="3 8" id="KW-0378">Hydrolase</keyword>
<dbReference type="OrthoDB" id="9800507at2"/>
<evidence type="ECO:0000256" key="3">
    <source>
        <dbReference type="ARBA" id="ARBA00022801"/>
    </source>
</evidence>
<evidence type="ECO:0000256" key="9">
    <source>
        <dbReference type="RuleBase" id="RU000673"/>
    </source>
</evidence>
<evidence type="ECO:0000313" key="13">
    <source>
        <dbReference type="Proteomes" id="UP000248806"/>
    </source>
</evidence>
<comment type="function">
    <text evidence="8">Catalyzes the release of premature peptidyl moieties from peptidyl-tRNA molecules trapped in stalled 50S ribosomal subunits, and thus maintains levels of free tRNAs and 50S ribosomes.</text>
</comment>
<comment type="function">
    <text evidence="8">Hydrolyzes ribosome-free peptidyl-tRNAs (with 1 or more amino acids incorporated), which drop off the ribosome during protein synthesis, or as a result of ribosome stalling.</text>
</comment>
<dbReference type="FunFam" id="3.40.50.1470:FF:000001">
    <property type="entry name" value="Peptidyl-tRNA hydrolase"/>
    <property type="match status" value="1"/>
</dbReference>